<comment type="caution">
    <text evidence="2">The sequence shown here is derived from an EMBL/GenBank/DDBJ whole genome shotgun (WGS) entry which is preliminary data.</text>
</comment>
<evidence type="ECO:0000256" key="1">
    <source>
        <dbReference type="SAM" id="Phobius"/>
    </source>
</evidence>
<name>A0A8H7NHE3_BIOOC</name>
<feature type="transmembrane region" description="Helical" evidence="1">
    <location>
        <begin position="18"/>
        <end position="36"/>
    </location>
</feature>
<evidence type="ECO:0000313" key="3">
    <source>
        <dbReference type="Proteomes" id="UP000616885"/>
    </source>
</evidence>
<keyword evidence="1" id="KW-0812">Transmembrane</keyword>
<dbReference type="AlphaFoldDB" id="A0A8H7NHE3"/>
<evidence type="ECO:0000313" key="2">
    <source>
        <dbReference type="EMBL" id="KAF9755979.1"/>
    </source>
</evidence>
<reference evidence="2" key="1">
    <citation type="submission" date="2020-10" db="EMBL/GenBank/DDBJ databases">
        <title>High-Quality Genome Resource of Clonostachys rosea strain S41 by Oxford Nanopore Long-Read Sequencing.</title>
        <authorList>
            <person name="Wang H."/>
        </authorList>
    </citation>
    <scope>NUCLEOTIDE SEQUENCE</scope>
    <source>
        <strain evidence="2">S41</strain>
    </source>
</reference>
<protein>
    <submittedName>
        <fullName evidence="2">Uncharacterized protein</fullName>
    </submittedName>
</protein>
<dbReference type="EMBL" id="JADCTT010000003">
    <property type="protein sequence ID" value="KAF9755979.1"/>
    <property type="molecule type" value="Genomic_DNA"/>
</dbReference>
<dbReference type="Proteomes" id="UP000616885">
    <property type="component" value="Unassembled WGS sequence"/>
</dbReference>
<keyword evidence="1" id="KW-0472">Membrane</keyword>
<accession>A0A8H7NHE3</accession>
<keyword evidence="1" id="KW-1133">Transmembrane helix</keyword>
<gene>
    <name evidence="2" type="ORF">IM811_011420</name>
</gene>
<proteinExistence type="predicted"/>
<organism evidence="2 3">
    <name type="scientific">Bionectria ochroleuca</name>
    <name type="common">Gliocladium roseum</name>
    <dbReference type="NCBI Taxonomy" id="29856"/>
    <lineage>
        <taxon>Eukaryota</taxon>
        <taxon>Fungi</taxon>
        <taxon>Dikarya</taxon>
        <taxon>Ascomycota</taxon>
        <taxon>Pezizomycotina</taxon>
        <taxon>Sordariomycetes</taxon>
        <taxon>Hypocreomycetidae</taxon>
        <taxon>Hypocreales</taxon>
        <taxon>Bionectriaceae</taxon>
        <taxon>Clonostachys</taxon>
    </lineage>
</organism>
<sequence>MPSILDINLMIRYSLKQMLFIMHAFGVYFILLFFAFRRALLPMPKVDDMAMLFRLLQQEGI</sequence>